<reference evidence="2 3" key="1">
    <citation type="submission" date="2017-04" db="EMBL/GenBank/DDBJ databases">
        <authorList>
            <person name="Afonso C.L."/>
            <person name="Miller P.J."/>
            <person name="Scott M.A."/>
            <person name="Spackman E."/>
            <person name="Goraichik I."/>
            <person name="Dimitrov K.M."/>
            <person name="Suarez D.L."/>
            <person name="Swayne D.E."/>
        </authorList>
    </citation>
    <scope>NUCLEOTIDE SEQUENCE [LARGE SCALE GENOMIC DNA]</scope>
    <source>
        <strain evidence="2 3">609q</strain>
    </source>
</reference>
<keyword evidence="4" id="KW-1185">Reference proteome</keyword>
<dbReference type="AlphaFoldDB" id="A0A256LJ21"/>
<accession>A0A256LJ21</accession>
<evidence type="ECO:0000313" key="2">
    <source>
        <dbReference type="EMBL" id="OYR93006.1"/>
    </source>
</evidence>
<comment type="caution">
    <text evidence="2">The sequence shown here is derived from an EMBL/GenBank/DDBJ whole genome shotgun (WGS) entry which is preliminary data.</text>
</comment>
<reference evidence="1 4" key="2">
    <citation type="submission" date="2017-05" db="EMBL/GenBank/DDBJ databases">
        <authorList>
            <person name="Lin X.B."/>
            <person name="Stothard P."/>
            <person name="Tasseva G."/>
            <person name="Walter J."/>
        </authorList>
    </citation>
    <scope>NUCLEOTIDE SEQUENCE [LARGE SCALE GENOMIC DNA]</scope>
    <source>
        <strain evidence="1 4">609u</strain>
    </source>
</reference>
<dbReference type="EMBL" id="NGNX01000005">
    <property type="protein sequence ID" value="OYR93006.1"/>
    <property type="molecule type" value="Genomic_DNA"/>
</dbReference>
<organism evidence="2 3">
    <name type="scientific">Lactobacillus taiwanensis</name>
    <dbReference type="NCBI Taxonomy" id="508451"/>
    <lineage>
        <taxon>Bacteria</taxon>
        <taxon>Bacillati</taxon>
        <taxon>Bacillota</taxon>
        <taxon>Bacilli</taxon>
        <taxon>Lactobacillales</taxon>
        <taxon>Lactobacillaceae</taxon>
        <taxon>Lactobacillus</taxon>
    </lineage>
</organism>
<reference evidence="3 4" key="3">
    <citation type="submission" date="2017-09" db="EMBL/GenBank/DDBJ databases">
        <title>Tripartite evolution among Lactobacillus johnsonii, Lactobacillus taiwanensis, Lactobacillus reuteri and their rodent host.</title>
        <authorList>
            <person name="Wang T."/>
            <person name="Knowles S."/>
            <person name="Cheng C."/>
        </authorList>
    </citation>
    <scope>NUCLEOTIDE SEQUENCE [LARGE SCALE GENOMIC DNA]</scope>
    <source>
        <strain evidence="2 3">609q</strain>
        <strain evidence="1 4">609u</strain>
    </source>
</reference>
<proteinExistence type="predicted"/>
<evidence type="ECO:0000313" key="1">
    <source>
        <dbReference type="EMBL" id="OYR88956.1"/>
    </source>
</evidence>
<dbReference type="RefSeq" id="WP_094495856.1">
    <property type="nucleotide sequence ID" value="NZ_NGNV01000003.1"/>
</dbReference>
<dbReference type="Proteomes" id="UP000216316">
    <property type="component" value="Unassembled WGS sequence"/>
</dbReference>
<name>A0A256LJ21_9LACO</name>
<dbReference type="Proteomes" id="UP000215828">
    <property type="component" value="Unassembled WGS sequence"/>
</dbReference>
<evidence type="ECO:0000313" key="4">
    <source>
        <dbReference type="Proteomes" id="UP000216316"/>
    </source>
</evidence>
<dbReference type="EMBL" id="NGNV01000003">
    <property type="protein sequence ID" value="OYR88956.1"/>
    <property type="molecule type" value="Genomic_DNA"/>
</dbReference>
<protein>
    <submittedName>
        <fullName evidence="2">Uncharacterized protein</fullName>
    </submittedName>
</protein>
<gene>
    <name evidence="1" type="ORF">CBF53_01215</name>
    <name evidence="2" type="ORF">CBF70_02040</name>
</gene>
<sequence length="97" mass="11473">MGKKLKKAYGRCLNEIDVCNRVSTVQLFDRSVWINLQDGNFQEKVTGDRQNVRYIYRQIWRGMAPNSKGSQRIVCSRKWSPKAKSRPLKQISWRLQE</sequence>
<evidence type="ECO:0000313" key="3">
    <source>
        <dbReference type="Proteomes" id="UP000215828"/>
    </source>
</evidence>